<keyword evidence="2" id="KW-0378">Hydrolase</keyword>
<dbReference type="InterPro" id="IPR011604">
    <property type="entry name" value="PDDEXK-like_dom_sf"/>
</dbReference>
<keyword evidence="1" id="KW-0547">Nucleotide-binding</keyword>
<reference evidence="5 6" key="1">
    <citation type="submission" date="2014-04" db="EMBL/GenBank/DDBJ databases">
        <title>Draft Genome Sequence of Lactobacillus animalis 381-IL-28.</title>
        <authorList>
            <person name="Sturino J.M."/>
            <person name="Rajendran M."/>
            <person name="Altermann E."/>
        </authorList>
    </citation>
    <scope>NUCLEOTIDE SEQUENCE [LARGE SCALE GENOMIC DNA]</scope>
    <source>
        <strain evidence="5 6">381-IL-28</strain>
    </source>
</reference>
<gene>
    <name evidence="5" type="ORF">Lani381_0838</name>
</gene>
<dbReference type="Pfam" id="PF12684">
    <property type="entry name" value="DUF3799"/>
    <property type="match status" value="1"/>
</dbReference>
<name>A0ABR4RQ02_9LACO</name>
<dbReference type="EMBL" id="JMHU01000007">
    <property type="protein sequence ID" value="KDA46154.1"/>
    <property type="molecule type" value="Genomic_DNA"/>
</dbReference>
<dbReference type="RefSeq" id="WP_035447988.1">
    <property type="nucleotide sequence ID" value="NZ_CP173167.1"/>
</dbReference>
<accession>A0ABR4RQ02</accession>
<dbReference type="InterPro" id="IPR024432">
    <property type="entry name" value="Put_RecE_PDDEXK-like_dom"/>
</dbReference>
<evidence type="ECO:0000256" key="3">
    <source>
        <dbReference type="ARBA" id="ARBA00022840"/>
    </source>
</evidence>
<proteinExistence type="predicted"/>
<evidence type="ECO:0000313" key="5">
    <source>
        <dbReference type="EMBL" id="KDA46154.1"/>
    </source>
</evidence>
<organism evidence="5 6">
    <name type="scientific">Ligilactobacillus animalis</name>
    <dbReference type="NCBI Taxonomy" id="1605"/>
    <lineage>
        <taxon>Bacteria</taxon>
        <taxon>Bacillati</taxon>
        <taxon>Bacillota</taxon>
        <taxon>Bacilli</taxon>
        <taxon>Lactobacillales</taxon>
        <taxon>Lactobacillaceae</taxon>
        <taxon>Ligilactobacillus</taxon>
    </lineage>
</organism>
<evidence type="ECO:0000256" key="1">
    <source>
        <dbReference type="ARBA" id="ARBA00022741"/>
    </source>
</evidence>
<dbReference type="Proteomes" id="UP000027129">
    <property type="component" value="Unassembled WGS sequence"/>
</dbReference>
<comment type="caution">
    <text evidence="5">The sequence shown here is derived from an EMBL/GenBank/DDBJ whole genome shotgun (WGS) entry which is preliminary data.</text>
</comment>
<keyword evidence="2" id="KW-0347">Helicase</keyword>
<protein>
    <recommendedName>
        <fullName evidence="4">Putative exodeoxyribonuclease 8 PDDEXK-like domain-containing protein</fullName>
    </recommendedName>
</protein>
<evidence type="ECO:0000313" key="6">
    <source>
        <dbReference type="Proteomes" id="UP000027129"/>
    </source>
</evidence>
<dbReference type="Gene3D" id="3.90.320.10">
    <property type="match status" value="1"/>
</dbReference>
<keyword evidence="3" id="KW-0067">ATP-binding</keyword>
<evidence type="ECO:0000259" key="4">
    <source>
        <dbReference type="Pfam" id="PF12684"/>
    </source>
</evidence>
<sequence length="270" mass="31858">MARKTILKATKKLNRANYYSNEMDWRYMSATYFKEFLNCEVSTMKKLNDPVEDKAEALVQGNYLHTYFESPEAHEEFINEYHDELYKADGEKYAVTKKTDLMIQTLATDNFFNYIYQGEREVILDGKLYGYPWKARIDCLNVEKGYFVDLKTTRELHLRYGYLTEEGRKKNFTDEYNYALQMAVYKKLLQQKYHKPFKAYIFAVDKQKIPDKAAMEMPFDLMAEQLDVIKDNIDRVASVMKGEIAPTKCGECEYCRANKQLTGFIDPRDL</sequence>
<evidence type="ECO:0000256" key="2">
    <source>
        <dbReference type="ARBA" id="ARBA00022806"/>
    </source>
</evidence>
<feature type="domain" description="Putative exodeoxyribonuclease 8 PDDEXK-like" evidence="4">
    <location>
        <begin position="29"/>
        <end position="257"/>
    </location>
</feature>
<keyword evidence="6" id="KW-1185">Reference proteome</keyword>